<proteinExistence type="predicted"/>
<dbReference type="InterPro" id="IPR013325">
    <property type="entry name" value="RNA_pol_sigma_r2"/>
</dbReference>
<accession>A0ABW7N977</accession>
<evidence type="ECO:0000313" key="4">
    <source>
        <dbReference type="Proteomes" id="UP001610063"/>
    </source>
</evidence>
<evidence type="ECO:0000259" key="1">
    <source>
        <dbReference type="Pfam" id="PF04542"/>
    </source>
</evidence>
<dbReference type="InterPro" id="IPR014284">
    <property type="entry name" value="RNA_pol_sigma-70_dom"/>
</dbReference>
<sequence length="414" mass="47013">MAGNQQATQVIDHLFRNEFGKAVAYLTGKFGPSHLSAAEDAVQDALMKAMQSWPFGTIPDNPTAWIIRVANNKLIDQLRRQQKVYYATQLPETPEAPPIISDDLFKDEMVKMMFACCNPAMSTEHQLILTLKILGGLSIREIASSLLKKEETIAKAYTRAKKKFKEENPTLEIPTSGEIQNRLVVVLKVLYLLFNEGYKCTEGDQLIRKELCEEAMRLNHILLDKPETNNEWTRAHMALMHYHVARFAARTDESGEAISLELQDRSKWDAQHIELGNRYLNTIPEGYHNEYFIQAAISGIHVNARSYEQTNWAGILTLYNHLYSLKPNPLIALYRIIPVAMTHGPEVALSELSKLENEPLLKHNHLLSATRAELYCQLADWPKAKTALHEAIQKAENDKEKAFLNRKLVSIPGN</sequence>
<gene>
    <name evidence="3" type="ORF">ACHKAR_11955</name>
</gene>
<feature type="domain" description="DUF6596" evidence="2">
    <location>
        <begin position="182"/>
        <end position="281"/>
    </location>
</feature>
<evidence type="ECO:0000259" key="2">
    <source>
        <dbReference type="Pfam" id="PF20239"/>
    </source>
</evidence>
<dbReference type="Gene3D" id="1.10.1740.10">
    <property type="match status" value="1"/>
</dbReference>
<dbReference type="RefSeq" id="WP_395417567.1">
    <property type="nucleotide sequence ID" value="NZ_JBIPKE010000017.1"/>
</dbReference>
<dbReference type="PANTHER" id="PTHR47756:SF2">
    <property type="entry name" value="BLL6612 PROTEIN"/>
    <property type="match status" value="1"/>
</dbReference>
<dbReference type="SUPFAM" id="SSF88946">
    <property type="entry name" value="Sigma2 domain of RNA polymerase sigma factors"/>
    <property type="match status" value="1"/>
</dbReference>
<dbReference type="InterPro" id="IPR036388">
    <property type="entry name" value="WH-like_DNA-bd_sf"/>
</dbReference>
<protein>
    <submittedName>
        <fullName evidence="3">RNA polymerase sigma factor</fullName>
    </submittedName>
</protein>
<dbReference type="Gene3D" id="1.10.10.10">
    <property type="entry name" value="Winged helix-like DNA-binding domain superfamily/Winged helix DNA-binding domain"/>
    <property type="match status" value="1"/>
</dbReference>
<dbReference type="InterPro" id="IPR013324">
    <property type="entry name" value="RNA_pol_sigma_r3/r4-like"/>
</dbReference>
<name>A0ABW7N977_9BACT</name>
<keyword evidence="4" id="KW-1185">Reference proteome</keyword>
<dbReference type="NCBIfam" id="TIGR02937">
    <property type="entry name" value="sigma70-ECF"/>
    <property type="match status" value="1"/>
</dbReference>
<comment type="caution">
    <text evidence="3">The sequence shown here is derived from an EMBL/GenBank/DDBJ whole genome shotgun (WGS) entry which is preliminary data.</text>
</comment>
<dbReference type="EMBL" id="JBIPKE010000017">
    <property type="protein sequence ID" value="MFH6984158.1"/>
    <property type="molecule type" value="Genomic_DNA"/>
</dbReference>
<dbReference type="Pfam" id="PF04542">
    <property type="entry name" value="Sigma70_r2"/>
    <property type="match status" value="1"/>
</dbReference>
<organism evidence="3 4">
    <name type="scientific">Marinoscillum luteum</name>
    <dbReference type="NCBI Taxonomy" id="861051"/>
    <lineage>
        <taxon>Bacteria</taxon>
        <taxon>Pseudomonadati</taxon>
        <taxon>Bacteroidota</taxon>
        <taxon>Cytophagia</taxon>
        <taxon>Cytophagales</taxon>
        <taxon>Reichenbachiellaceae</taxon>
        <taxon>Marinoscillum</taxon>
    </lineage>
</organism>
<dbReference type="SUPFAM" id="SSF88659">
    <property type="entry name" value="Sigma3 and sigma4 domains of RNA polymerase sigma factors"/>
    <property type="match status" value="1"/>
</dbReference>
<dbReference type="Pfam" id="PF20239">
    <property type="entry name" value="DUF6596"/>
    <property type="match status" value="1"/>
</dbReference>
<feature type="domain" description="RNA polymerase sigma-70 region 2" evidence="1">
    <location>
        <begin position="22"/>
        <end position="83"/>
    </location>
</feature>
<evidence type="ECO:0000313" key="3">
    <source>
        <dbReference type="EMBL" id="MFH6984158.1"/>
    </source>
</evidence>
<dbReference type="Proteomes" id="UP001610063">
    <property type="component" value="Unassembled WGS sequence"/>
</dbReference>
<dbReference type="InterPro" id="IPR007627">
    <property type="entry name" value="RNA_pol_sigma70_r2"/>
</dbReference>
<dbReference type="PANTHER" id="PTHR47756">
    <property type="entry name" value="BLL6612 PROTEIN-RELATED"/>
    <property type="match status" value="1"/>
</dbReference>
<dbReference type="InterPro" id="IPR046531">
    <property type="entry name" value="DUF6596"/>
</dbReference>
<reference evidence="3 4" key="1">
    <citation type="journal article" date="2013" name="Int. J. Syst. Evol. Microbiol.">
        <title>Marinoscillum luteum sp. nov., isolated from marine sediment.</title>
        <authorList>
            <person name="Cha I.T."/>
            <person name="Park S.J."/>
            <person name="Kim S.J."/>
            <person name="Kim J.G."/>
            <person name="Jung M.Y."/>
            <person name="Shin K.S."/>
            <person name="Kwon K.K."/>
            <person name="Yang S.H."/>
            <person name="Seo Y.S."/>
            <person name="Rhee S.K."/>
        </authorList>
    </citation>
    <scope>NUCLEOTIDE SEQUENCE [LARGE SCALE GENOMIC DNA]</scope>
    <source>
        <strain evidence="3 4">KCTC 23939</strain>
    </source>
</reference>